<proteinExistence type="predicted"/>
<sequence>MNDLIEALQDWYARQCNDTWEHSFGVEISNIDNPGWKIKITGASKRSILNTRIDRNETDWININADDTSFNAYGGPPNLQELLEAAVNWVHTAKNPDE</sequence>
<protein>
    <submittedName>
        <fullName evidence="1">Imm53 family immunity protein</fullName>
    </submittedName>
</protein>
<dbReference type="GeneID" id="32808495"/>
<keyword evidence="2" id="KW-1185">Reference proteome</keyword>
<dbReference type="Pfam" id="PF15580">
    <property type="entry name" value="Imm53"/>
    <property type="match status" value="1"/>
</dbReference>
<evidence type="ECO:0000313" key="2">
    <source>
        <dbReference type="Proteomes" id="UP001183127"/>
    </source>
</evidence>
<accession>A0ABY9QKP9</accession>
<gene>
    <name evidence="1" type="ORF">RAH46_20055</name>
</gene>
<dbReference type="InterPro" id="IPR028228">
    <property type="entry name" value="Imm53"/>
</dbReference>
<dbReference type="RefSeq" id="WP_011532989.1">
    <property type="nucleotide sequence ID" value="NZ_CP132921.1"/>
</dbReference>
<dbReference type="EMBL" id="CP132921">
    <property type="protein sequence ID" value="WMW04615.1"/>
    <property type="molecule type" value="Genomic_DNA"/>
</dbReference>
<dbReference type="Proteomes" id="UP001183127">
    <property type="component" value="Chromosome"/>
</dbReference>
<organism evidence="1 2">
    <name type="scientific">Pseudomonas entomophila</name>
    <dbReference type="NCBI Taxonomy" id="312306"/>
    <lineage>
        <taxon>Bacteria</taxon>
        <taxon>Pseudomonadati</taxon>
        <taxon>Pseudomonadota</taxon>
        <taxon>Gammaproteobacteria</taxon>
        <taxon>Pseudomonadales</taxon>
        <taxon>Pseudomonadaceae</taxon>
        <taxon>Pseudomonas</taxon>
    </lineage>
</organism>
<reference evidence="1 2" key="1">
    <citation type="submission" date="2023-08" db="EMBL/GenBank/DDBJ databases">
        <title>Complete Genome Sequence of Pseudomonas entomophila TVIN A01.</title>
        <authorList>
            <person name="Shelke T."/>
            <person name="Mahar N.S."/>
            <person name="Gupta I."/>
            <person name="Gupta V."/>
        </authorList>
    </citation>
    <scope>NUCLEOTIDE SEQUENCE [LARGE SCALE GENOMIC DNA]</scope>
    <source>
        <strain evidence="1 2">TVIN-A01</strain>
    </source>
</reference>
<name>A0ABY9QKP9_9PSED</name>
<evidence type="ECO:0000313" key="1">
    <source>
        <dbReference type="EMBL" id="WMW04615.1"/>
    </source>
</evidence>